<dbReference type="AlphaFoldDB" id="A0A0V0QM67"/>
<feature type="compositionally biased region" description="Basic and acidic residues" evidence="3">
    <location>
        <begin position="41"/>
        <end position="51"/>
    </location>
</feature>
<sequence length="258" mass="30534">MNQNQIEENSEDDEISDVTEDIYSDPSSEKSQQSIIYSNEVEQKPQKSRELSYNQKKIDDPLEIQNNSLEIDQNDFLRDNQKLQQNINKNNVVQNLIYDENDDFELKMSESIAQYSRLLIINQSKTKIKRKIPFKIENIEELKKDIDERKIYVENLPQQIQLEDLQIMFQKVGPVLHIELPKKKKSKGCKGYAFIEYQTKQQAIEAQQYFNNFLPKKIVELANGAQTQALKVLTKLEWLQEKKEFQHLNQVMCRIFNE</sequence>
<dbReference type="InParanoid" id="A0A0V0QM67"/>
<proteinExistence type="predicted"/>
<organism evidence="5 6">
    <name type="scientific">Pseudocohnilembus persalinus</name>
    <name type="common">Ciliate</name>
    <dbReference type="NCBI Taxonomy" id="266149"/>
    <lineage>
        <taxon>Eukaryota</taxon>
        <taxon>Sar</taxon>
        <taxon>Alveolata</taxon>
        <taxon>Ciliophora</taxon>
        <taxon>Intramacronucleata</taxon>
        <taxon>Oligohymenophorea</taxon>
        <taxon>Scuticociliatia</taxon>
        <taxon>Philasterida</taxon>
        <taxon>Pseudocohnilembidae</taxon>
        <taxon>Pseudocohnilembus</taxon>
    </lineage>
</organism>
<dbReference type="EMBL" id="LDAU01000135">
    <property type="protein sequence ID" value="KRX03346.1"/>
    <property type="molecule type" value="Genomic_DNA"/>
</dbReference>
<dbReference type="InterPro" id="IPR012677">
    <property type="entry name" value="Nucleotide-bd_a/b_plait_sf"/>
</dbReference>
<evidence type="ECO:0000256" key="1">
    <source>
        <dbReference type="ARBA" id="ARBA00022884"/>
    </source>
</evidence>
<comment type="caution">
    <text evidence="5">The sequence shown here is derived from an EMBL/GenBank/DDBJ whole genome shotgun (WGS) entry which is preliminary data.</text>
</comment>
<dbReference type="GO" id="GO:0006396">
    <property type="term" value="P:RNA processing"/>
    <property type="evidence" value="ECO:0007669"/>
    <property type="project" value="InterPro"/>
</dbReference>
<dbReference type="CDD" id="cd00590">
    <property type="entry name" value="RRM_SF"/>
    <property type="match status" value="1"/>
</dbReference>
<gene>
    <name evidence="5" type="ORF">PPERSA_05704</name>
</gene>
<dbReference type="GO" id="GO:0003729">
    <property type="term" value="F:mRNA binding"/>
    <property type="evidence" value="ECO:0007669"/>
    <property type="project" value="TreeGrafter"/>
</dbReference>
<reference evidence="5 6" key="1">
    <citation type="journal article" date="2015" name="Sci. Rep.">
        <title>Genome of the facultative scuticociliatosis pathogen Pseudocohnilembus persalinus provides insight into its virulence through horizontal gene transfer.</title>
        <authorList>
            <person name="Xiong J."/>
            <person name="Wang G."/>
            <person name="Cheng J."/>
            <person name="Tian M."/>
            <person name="Pan X."/>
            <person name="Warren A."/>
            <person name="Jiang C."/>
            <person name="Yuan D."/>
            <person name="Miao W."/>
        </authorList>
    </citation>
    <scope>NUCLEOTIDE SEQUENCE [LARGE SCALE GENOMIC DNA]</scope>
    <source>
        <strain evidence="5">36N120E</strain>
    </source>
</reference>
<dbReference type="PRINTS" id="PR00302">
    <property type="entry name" value="LUPUSLA"/>
</dbReference>
<evidence type="ECO:0000313" key="6">
    <source>
        <dbReference type="Proteomes" id="UP000054937"/>
    </source>
</evidence>
<dbReference type="SUPFAM" id="SSF54928">
    <property type="entry name" value="RNA-binding domain, RBD"/>
    <property type="match status" value="1"/>
</dbReference>
<dbReference type="SMART" id="SM00360">
    <property type="entry name" value="RRM"/>
    <property type="match status" value="1"/>
</dbReference>
<dbReference type="PANTHER" id="PTHR48025">
    <property type="entry name" value="OS02G0815200 PROTEIN"/>
    <property type="match status" value="1"/>
</dbReference>
<dbReference type="OrthoDB" id="292489at2759"/>
<dbReference type="InterPro" id="IPR035979">
    <property type="entry name" value="RBD_domain_sf"/>
</dbReference>
<evidence type="ECO:0000256" key="3">
    <source>
        <dbReference type="SAM" id="MobiDB-lite"/>
    </source>
</evidence>
<protein>
    <recommendedName>
        <fullName evidence="4">RRM domain-containing protein</fullName>
    </recommendedName>
</protein>
<dbReference type="InterPro" id="IPR000504">
    <property type="entry name" value="RRM_dom"/>
</dbReference>
<evidence type="ECO:0000259" key="4">
    <source>
        <dbReference type="PROSITE" id="PS50102"/>
    </source>
</evidence>
<dbReference type="FunCoup" id="A0A0V0QM67">
    <property type="interactions" value="126"/>
</dbReference>
<keyword evidence="1 2" id="KW-0694">RNA-binding</keyword>
<keyword evidence="6" id="KW-1185">Reference proteome</keyword>
<dbReference type="PROSITE" id="PS50102">
    <property type="entry name" value="RRM"/>
    <property type="match status" value="1"/>
</dbReference>
<dbReference type="GO" id="GO:1990904">
    <property type="term" value="C:ribonucleoprotein complex"/>
    <property type="evidence" value="ECO:0007669"/>
    <property type="project" value="InterPro"/>
</dbReference>
<feature type="compositionally biased region" description="Polar residues" evidence="3">
    <location>
        <begin position="25"/>
        <end position="37"/>
    </location>
</feature>
<dbReference type="GO" id="GO:0005634">
    <property type="term" value="C:nucleus"/>
    <property type="evidence" value="ECO:0007669"/>
    <property type="project" value="InterPro"/>
</dbReference>
<dbReference type="InterPro" id="IPR002344">
    <property type="entry name" value="Lupus_La"/>
</dbReference>
<dbReference type="InterPro" id="IPR050502">
    <property type="entry name" value="Euk_RNA-bind_prot"/>
</dbReference>
<name>A0A0V0QM67_PSEPJ</name>
<dbReference type="Gene3D" id="3.30.70.330">
    <property type="match status" value="1"/>
</dbReference>
<feature type="domain" description="RRM" evidence="4">
    <location>
        <begin position="149"/>
        <end position="237"/>
    </location>
</feature>
<dbReference type="PANTHER" id="PTHR48025:SF1">
    <property type="entry name" value="RRM DOMAIN-CONTAINING PROTEIN"/>
    <property type="match status" value="1"/>
</dbReference>
<accession>A0A0V0QM67</accession>
<dbReference type="Proteomes" id="UP000054937">
    <property type="component" value="Unassembled WGS sequence"/>
</dbReference>
<dbReference type="Pfam" id="PF00076">
    <property type="entry name" value="RRM_1"/>
    <property type="match status" value="1"/>
</dbReference>
<feature type="region of interest" description="Disordered" evidence="3">
    <location>
        <begin position="1"/>
        <end position="51"/>
    </location>
</feature>
<evidence type="ECO:0000313" key="5">
    <source>
        <dbReference type="EMBL" id="KRX03346.1"/>
    </source>
</evidence>
<feature type="compositionally biased region" description="Acidic residues" evidence="3">
    <location>
        <begin position="8"/>
        <end position="23"/>
    </location>
</feature>
<evidence type="ECO:0000256" key="2">
    <source>
        <dbReference type="PROSITE-ProRule" id="PRU00176"/>
    </source>
</evidence>